<evidence type="ECO:0000256" key="7">
    <source>
        <dbReference type="SAM" id="Phobius"/>
    </source>
</evidence>
<dbReference type="EMBL" id="JAUBDH010000012">
    <property type="protein sequence ID" value="MDW0111286.1"/>
    <property type="molecule type" value="Genomic_DNA"/>
</dbReference>
<gene>
    <name evidence="8" type="ORF">QT716_14775</name>
</gene>
<dbReference type="PANTHER" id="PTHR30047:SF11">
    <property type="entry name" value="L-CARNITINE_GAMMA-BUTYROBETAINE ANTIPORTER"/>
    <property type="match status" value="1"/>
</dbReference>
<feature type="transmembrane region" description="Helical" evidence="7">
    <location>
        <begin position="346"/>
        <end position="366"/>
    </location>
</feature>
<evidence type="ECO:0000256" key="5">
    <source>
        <dbReference type="ARBA" id="ARBA00022989"/>
    </source>
</evidence>
<dbReference type="InterPro" id="IPR000060">
    <property type="entry name" value="BCCT_transptr"/>
</dbReference>
<evidence type="ECO:0000256" key="3">
    <source>
        <dbReference type="ARBA" id="ARBA00022475"/>
    </source>
</evidence>
<comment type="subcellular location">
    <subcellularLocation>
        <location evidence="1">Cell membrane</location>
        <topology evidence="1">Multi-pass membrane protein</topology>
    </subcellularLocation>
</comment>
<evidence type="ECO:0000313" key="8">
    <source>
        <dbReference type="EMBL" id="MDW0111286.1"/>
    </source>
</evidence>
<dbReference type="Pfam" id="PF02028">
    <property type="entry name" value="BCCT"/>
    <property type="match status" value="1"/>
</dbReference>
<feature type="transmembrane region" description="Helical" evidence="7">
    <location>
        <begin position="224"/>
        <end position="246"/>
    </location>
</feature>
<evidence type="ECO:0000313" key="9">
    <source>
        <dbReference type="Proteomes" id="UP001280629"/>
    </source>
</evidence>
<dbReference type="PANTHER" id="PTHR30047">
    <property type="entry name" value="HIGH-AFFINITY CHOLINE TRANSPORT PROTEIN-RELATED"/>
    <property type="match status" value="1"/>
</dbReference>
<keyword evidence="2" id="KW-0813">Transport</keyword>
<feature type="transmembrane region" description="Helical" evidence="7">
    <location>
        <begin position="401"/>
        <end position="425"/>
    </location>
</feature>
<feature type="transmembrane region" description="Helical" evidence="7">
    <location>
        <begin position="473"/>
        <end position="493"/>
    </location>
</feature>
<sequence length="504" mass="55801">MEKTKLDPFVFWTSIGFILLATVFLVIFRNSAEPVLDDVMTFITFKMDWAFQFLTFGLFVFLIWLAFSKFGRIKLGEGKPEFSSFSWGAMLFTAGMGTSIMYWSMIEPISYFSGPPFGIEPGSNEAAEWSLTYGLFHWGISAWSLYAFPTVVIAYSYFVRKRPSLKISTALSGALGKYADGWVAKLIDVLVIWSLVGGLGTSLGLGVPMVSAVVGSIFSIEPSLGLDAIIVTLITIIYSASAYLGLQKGIRRLSDMNIYLAIVLALFVFIAGPTSFILTYFSNSFGMMLQNFTFMSFHTDPISQGGFPQGWTVFYWAWFAATAMFMGLFVARISKGRTLRELITHMLLWGSIGGWIYFMVFGGYSMNLQLQGITDVAKTLSEQGGPAAVVDILRSLPLDVLVLPFFVIVGVVFLSTSMDSATYILAAVATKELQPGEDPARWHRMVWGAILAILSISLLLVGGLRVIQTSAVVVAVPIFIIYILLLVSLVRWLREDFPKENLNK</sequence>
<dbReference type="RefSeq" id="WP_317936928.1">
    <property type="nucleotide sequence ID" value="NZ_JAUBDH010000012.1"/>
</dbReference>
<reference evidence="8 9" key="1">
    <citation type="submission" date="2023-06" db="EMBL/GenBank/DDBJ databases">
        <title>Sporosarcina sp. nov., isolated from Korean traditional fermented seafood 'Jeotgal'.</title>
        <authorList>
            <person name="Yang A.-I."/>
            <person name="Shin N.-R."/>
        </authorList>
    </citation>
    <scope>NUCLEOTIDE SEQUENCE [LARGE SCALE GENOMIC DNA]</scope>
    <source>
        <strain evidence="8 9">KCTC3840</strain>
    </source>
</reference>
<keyword evidence="6 7" id="KW-0472">Membrane</keyword>
<feature type="transmembrane region" description="Helical" evidence="7">
    <location>
        <begin position="190"/>
        <end position="218"/>
    </location>
</feature>
<keyword evidence="3" id="KW-1003">Cell membrane</keyword>
<evidence type="ECO:0000256" key="4">
    <source>
        <dbReference type="ARBA" id="ARBA00022692"/>
    </source>
</evidence>
<feature type="transmembrane region" description="Helical" evidence="7">
    <location>
        <begin position="9"/>
        <end position="29"/>
    </location>
</feature>
<feature type="transmembrane region" description="Helical" evidence="7">
    <location>
        <begin position="446"/>
        <end position="467"/>
    </location>
</feature>
<feature type="transmembrane region" description="Helical" evidence="7">
    <location>
        <begin position="135"/>
        <end position="158"/>
    </location>
</feature>
<dbReference type="NCBIfam" id="TIGR00842">
    <property type="entry name" value="bcct"/>
    <property type="match status" value="1"/>
</dbReference>
<evidence type="ECO:0000256" key="6">
    <source>
        <dbReference type="ARBA" id="ARBA00023136"/>
    </source>
</evidence>
<evidence type="ECO:0000256" key="2">
    <source>
        <dbReference type="ARBA" id="ARBA00022448"/>
    </source>
</evidence>
<feature type="transmembrane region" description="Helical" evidence="7">
    <location>
        <begin position="87"/>
        <end position="106"/>
    </location>
</feature>
<dbReference type="Proteomes" id="UP001280629">
    <property type="component" value="Unassembled WGS sequence"/>
</dbReference>
<evidence type="ECO:0000256" key="1">
    <source>
        <dbReference type="ARBA" id="ARBA00004651"/>
    </source>
</evidence>
<name>A0ABU4G2T8_9BACL</name>
<organism evidence="8 9">
    <name type="scientific">Sporosarcina aquimarina</name>
    <dbReference type="NCBI Taxonomy" id="114975"/>
    <lineage>
        <taxon>Bacteria</taxon>
        <taxon>Bacillati</taxon>
        <taxon>Bacillota</taxon>
        <taxon>Bacilli</taxon>
        <taxon>Bacillales</taxon>
        <taxon>Caryophanaceae</taxon>
        <taxon>Sporosarcina</taxon>
    </lineage>
</organism>
<accession>A0ABU4G2T8</accession>
<feature type="transmembrane region" description="Helical" evidence="7">
    <location>
        <begin position="313"/>
        <end position="334"/>
    </location>
</feature>
<keyword evidence="5 7" id="KW-1133">Transmembrane helix</keyword>
<keyword evidence="4 7" id="KW-0812">Transmembrane</keyword>
<feature type="transmembrane region" description="Helical" evidence="7">
    <location>
        <begin position="49"/>
        <end position="67"/>
    </location>
</feature>
<feature type="transmembrane region" description="Helical" evidence="7">
    <location>
        <begin position="258"/>
        <end position="281"/>
    </location>
</feature>
<proteinExistence type="predicted"/>
<keyword evidence="9" id="KW-1185">Reference proteome</keyword>
<protein>
    <submittedName>
        <fullName evidence="8">BCCT family transporter</fullName>
    </submittedName>
</protein>
<comment type="caution">
    <text evidence="8">The sequence shown here is derived from an EMBL/GenBank/DDBJ whole genome shotgun (WGS) entry which is preliminary data.</text>
</comment>